<dbReference type="InterPro" id="IPR037523">
    <property type="entry name" value="VOC_core"/>
</dbReference>
<gene>
    <name evidence="2" type="ORF">GJV26_00370</name>
</gene>
<dbReference type="Proteomes" id="UP000431684">
    <property type="component" value="Unassembled WGS sequence"/>
</dbReference>
<evidence type="ECO:0000313" key="2">
    <source>
        <dbReference type="EMBL" id="MUI10952.1"/>
    </source>
</evidence>
<dbReference type="PROSITE" id="PS51819">
    <property type="entry name" value="VOC"/>
    <property type="match status" value="1"/>
</dbReference>
<dbReference type="Gene3D" id="3.10.180.10">
    <property type="entry name" value="2,3-Dihydroxybiphenyl 1,2-Dioxygenase, domain 1"/>
    <property type="match status" value="1"/>
</dbReference>
<comment type="caution">
    <text evidence="2">The sequence shown here is derived from an EMBL/GenBank/DDBJ whole genome shotgun (WGS) entry which is preliminary data.</text>
</comment>
<dbReference type="InterPro" id="IPR041581">
    <property type="entry name" value="Glyoxalase_6"/>
</dbReference>
<reference evidence="2 3" key="1">
    <citation type="submission" date="2019-11" db="EMBL/GenBank/DDBJ databases">
        <title>Draft Genome Sequences of Six Type Strains of the Genus Massilia.</title>
        <authorList>
            <person name="Miess H."/>
            <person name="Frediansyah A."/>
            <person name="Goeker M."/>
            <person name="Gross H."/>
        </authorList>
    </citation>
    <scope>NUCLEOTIDE SEQUENCE [LARGE SCALE GENOMIC DNA]</scope>
    <source>
        <strain evidence="2 3">DSM 17513</strain>
    </source>
</reference>
<dbReference type="AlphaFoldDB" id="A0A6I3XCP3"/>
<dbReference type="SUPFAM" id="SSF54593">
    <property type="entry name" value="Glyoxalase/Bleomycin resistance protein/Dihydroxybiphenyl dioxygenase"/>
    <property type="match status" value="1"/>
</dbReference>
<protein>
    <submittedName>
        <fullName evidence="2">VOC family protein</fullName>
    </submittedName>
</protein>
<accession>A0A6I3XCP3</accession>
<dbReference type="EMBL" id="WNWM01000002">
    <property type="protein sequence ID" value="MUI10952.1"/>
    <property type="molecule type" value="Genomic_DNA"/>
</dbReference>
<organism evidence="2 3">
    <name type="scientific">Pseudoduganella dura</name>
    <dbReference type="NCBI Taxonomy" id="321982"/>
    <lineage>
        <taxon>Bacteria</taxon>
        <taxon>Pseudomonadati</taxon>
        <taxon>Pseudomonadota</taxon>
        <taxon>Betaproteobacteria</taxon>
        <taxon>Burkholderiales</taxon>
        <taxon>Oxalobacteraceae</taxon>
        <taxon>Telluria group</taxon>
        <taxon>Pseudoduganella</taxon>
    </lineage>
</organism>
<evidence type="ECO:0000259" key="1">
    <source>
        <dbReference type="PROSITE" id="PS51819"/>
    </source>
</evidence>
<dbReference type="CDD" id="cd06587">
    <property type="entry name" value="VOC"/>
    <property type="match status" value="1"/>
</dbReference>
<name>A0A6I3XCP3_9BURK</name>
<keyword evidence="3" id="KW-1185">Reference proteome</keyword>
<feature type="domain" description="VOC" evidence="1">
    <location>
        <begin position="2"/>
        <end position="110"/>
    </location>
</feature>
<evidence type="ECO:0000313" key="3">
    <source>
        <dbReference type="Proteomes" id="UP000431684"/>
    </source>
</evidence>
<dbReference type="Pfam" id="PF18029">
    <property type="entry name" value="Glyoxalase_6"/>
    <property type="match status" value="1"/>
</dbReference>
<dbReference type="InterPro" id="IPR029068">
    <property type="entry name" value="Glyas_Bleomycin-R_OHBP_Dase"/>
</dbReference>
<dbReference type="RefSeq" id="WP_155706659.1">
    <property type="nucleotide sequence ID" value="NZ_BMWU01000026.1"/>
</dbReference>
<proteinExistence type="predicted"/>
<sequence length="117" mass="12495">MTIENALASVAVKDVDKSAAWYAELLGSRGHRPMPEVEEWTFPRGGGLQVYQGAEHAGNCSFMLAVSDIEAVARKLAAMGVQPGNRTSNERVKTLMVQDPDGNSIAIAEALDPALAR</sequence>
<dbReference type="OrthoDB" id="9797663at2"/>